<accession>A0ABW4GEA9</accession>
<dbReference type="RefSeq" id="WP_219534180.1">
    <property type="nucleotide sequence ID" value="NZ_JAHKRM010000021.1"/>
</dbReference>
<reference evidence="2" key="1">
    <citation type="journal article" date="2019" name="Int. J. Syst. Evol. Microbiol.">
        <title>The Global Catalogue of Microorganisms (GCM) 10K type strain sequencing project: providing services to taxonomists for standard genome sequencing and annotation.</title>
        <authorList>
            <consortium name="The Broad Institute Genomics Platform"/>
            <consortium name="The Broad Institute Genome Sequencing Center for Infectious Disease"/>
            <person name="Wu L."/>
            <person name="Ma J."/>
        </authorList>
    </citation>
    <scope>NUCLEOTIDE SEQUENCE [LARGE SCALE GENOMIC DNA]</scope>
    <source>
        <strain evidence="2">CGMCC 1.15399</strain>
    </source>
</reference>
<evidence type="ECO:0000313" key="2">
    <source>
        <dbReference type="Proteomes" id="UP001597097"/>
    </source>
</evidence>
<gene>
    <name evidence="1" type="ORF">ACFSJ0_21670</name>
</gene>
<keyword evidence="2" id="KW-1185">Reference proteome</keyword>
<dbReference type="EMBL" id="JBHUCM010000017">
    <property type="protein sequence ID" value="MFD1539677.1"/>
    <property type="molecule type" value="Genomic_DNA"/>
</dbReference>
<protein>
    <recommendedName>
        <fullName evidence="3">Nuclear transport factor 2 family protein</fullName>
    </recommendedName>
</protein>
<proteinExistence type="predicted"/>
<name>A0ABW4GEA9_9ACTN</name>
<sequence length="134" mass="14742">MTSETPLLDAWFATMDSDEPERVLKKITDDFQMSVVFSKGDAQTAEFCGDRAGLVGYLEQREKNTLVHHLVRATAVGDVELGFGLVTRDGRFEASFNVSALVDPASGKCRRLLICRTPEIAFPLSEQRSKGTTA</sequence>
<evidence type="ECO:0008006" key="3">
    <source>
        <dbReference type="Google" id="ProtNLM"/>
    </source>
</evidence>
<dbReference type="Proteomes" id="UP001597097">
    <property type="component" value="Unassembled WGS sequence"/>
</dbReference>
<comment type="caution">
    <text evidence="1">The sequence shown here is derived from an EMBL/GenBank/DDBJ whole genome shotgun (WGS) entry which is preliminary data.</text>
</comment>
<organism evidence="1 2">
    <name type="scientific">Nonomuraea guangzhouensis</name>
    <dbReference type="NCBI Taxonomy" id="1291555"/>
    <lineage>
        <taxon>Bacteria</taxon>
        <taxon>Bacillati</taxon>
        <taxon>Actinomycetota</taxon>
        <taxon>Actinomycetes</taxon>
        <taxon>Streptosporangiales</taxon>
        <taxon>Streptosporangiaceae</taxon>
        <taxon>Nonomuraea</taxon>
    </lineage>
</organism>
<evidence type="ECO:0000313" key="1">
    <source>
        <dbReference type="EMBL" id="MFD1539677.1"/>
    </source>
</evidence>